<name>A0A836BTW3_9CHLO</name>
<organism evidence="2 3">
    <name type="scientific">Edaphochlamys debaryana</name>
    <dbReference type="NCBI Taxonomy" id="47281"/>
    <lineage>
        <taxon>Eukaryota</taxon>
        <taxon>Viridiplantae</taxon>
        <taxon>Chlorophyta</taxon>
        <taxon>core chlorophytes</taxon>
        <taxon>Chlorophyceae</taxon>
        <taxon>CS clade</taxon>
        <taxon>Chlamydomonadales</taxon>
        <taxon>Chlamydomonadales incertae sedis</taxon>
        <taxon>Edaphochlamys</taxon>
    </lineage>
</organism>
<dbReference type="Proteomes" id="UP000612055">
    <property type="component" value="Unassembled WGS sequence"/>
</dbReference>
<dbReference type="Pfam" id="PF03232">
    <property type="entry name" value="COQ7"/>
    <property type="match status" value="1"/>
</dbReference>
<dbReference type="GO" id="GO:0006744">
    <property type="term" value="P:ubiquinone biosynthetic process"/>
    <property type="evidence" value="ECO:0007669"/>
    <property type="project" value="InterPro"/>
</dbReference>
<gene>
    <name evidence="2" type="ORF">HYH03_012991</name>
</gene>
<proteinExistence type="predicted"/>
<sequence>MARLPGGTIHLICSTARQLAAPSALSAAPLSAQGAGAIWHSARSLASSTTAGPHGAHASPSASASTSHAHAGTSSHSHDTGASSSSSWDQEEYYDDYEGEAGPMSSGEAADAEAAAAQAARDAATERDRALKRVLRSSFAAELAASHFYRGAALALGNRPDAAFFAEQEAGAAEGLRPLLPRHRTRPSLAQGPLSLASLALGAAASLAPRGVGLAIRGAVGDALCEHYNEQLRRLNDAGAAAQAADVRTALRSLRDLPRTPEGAPPAPDLVSVIQEAVASSSGPGPQQQQQAGPGAGAQEGAGPGAGRRRPDTVLAGVAQALRGLGVEGTVGAVVKAGAKVALEAAARV</sequence>
<feature type="compositionally biased region" description="Low complexity" evidence="1">
    <location>
        <begin position="279"/>
        <end position="293"/>
    </location>
</feature>
<feature type="compositionally biased region" description="Low complexity" evidence="1">
    <location>
        <begin position="51"/>
        <end position="88"/>
    </location>
</feature>
<feature type="region of interest" description="Disordered" evidence="1">
    <location>
        <begin position="46"/>
        <end position="121"/>
    </location>
</feature>
<protein>
    <recommendedName>
        <fullName evidence="4">Ubiquinone biosynthesis protein</fullName>
    </recommendedName>
</protein>
<dbReference type="GO" id="GO:0005743">
    <property type="term" value="C:mitochondrial inner membrane"/>
    <property type="evidence" value="ECO:0007669"/>
    <property type="project" value="TreeGrafter"/>
</dbReference>
<dbReference type="PANTHER" id="PTHR11237:SF4">
    <property type="entry name" value="5-DEMETHOXYUBIQUINONE HYDROXYLASE, MITOCHONDRIAL"/>
    <property type="match status" value="1"/>
</dbReference>
<evidence type="ECO:0000256" key="1">
    <source>
        <dbReference type="SAM" id="MobiDB-lite"/>
    </source>
</evidence>
<reference evidence="2" key="1">
    <citation type="journal article" date="2020" name="bioRxiv">
        <title>Comparative genomics of Chlamydomonas.</title>
        <authorList>
            <person name="Craig R.J."/>
            <person name="Hasan A.R."/>
            <person name="Ness R.W."/>
            <person name="Keightley P.D."/>
        </authorList>
    </citation>
    <scope>NUCLEOTIDE SEQUENCE</scope>
    <source>
        <strain evidence="2">CCAP 11/70</strain>
    </source>
</reference>
<comment type="caution">
    <text evidence="2">The sequence shown here is derived from an EMBL/GenBank/DDBJ whole genome shotgun (WGS) entry which is preliminary data.</text>
</comment>
<feature type="compositionally biased region" description="Gly residues" evidence="1">
    <location>
        <begin position="294"/>
        <end position="306"/>
    </location>
</feature>
<dbReference type="GO" id="GO:0008682">
    <property type="term" value="F:3-demethoxyubiquinol 3-hydroxylase activity"/>
    <property type="evidence" value="ECO:0007669"/>
    <property type="project" value="TreeGrafter"/>
</dbReference>
<evidence type="ECO:0008006" key="4">
    <source>
        <dbReference type="Google" id="ProtNLM"/>
    </source>
</evidence>
<feature type="compositionally biased region" description="Low complexity" evidence="1">
    <location>
        <begin position="108"/>
        <end position="121"/>
    </location>
</feature>
<keyword evidence="3" id="KW-1185">Reference proteome</keyword>
<feature type="region of interest" description="Disordered" evidence="1">
    <location>
        <begin position="278"/>
        <end position="311"/>
    </location>
</feature>
<dbReference type="EMBL" id="JAEHOE010000083">
    <property type="protein sequence ID" value="KAG2488487.1"/>
    <property type="molecule type" value="Genomic_DNA"/>
</dbReference>
<dbReference type="OrthoDB" id="275371at2759"/>
<dbReference type="InterPro" id="IPR011566">
    <property type="entry name" value="Ubq_synth_Coq7"/>
</dbReference>
<evidence type="ECO:0000313" key="2">
    <source>
        <dbReference type="EMBL" id="KAG2488487.1"/>
    </source>
</evidence>
<accession>A0A836BTW3</accession>
<evidence type="ECO:0000313" key="3">
    <source>
        <dbReference type="Proteomes" id="UP000612055"/>
    </source>
</evidence>
<dbReference type="AlphaFoldDB" id="A0A836BTW3"/>
<dbReference type="PANTHER" id="PTHR11237">
    <property type="entry name" value="COENZYME Q10 BIOSYNTHESIS PROTEIN 7"/>
    <property type="match status" value="1"/>
</dbReference>
<feature type="compositionally biased region" description="Acidic residues" evidence="1">
    <location>
        <begin position="89"/>
        <end position="99"/>
    </location>
</feature>